<dbReference type="PROSITE" id="PS01332">
    <property type="entry name" value="HTH_RRF2_1"/>
    <property type="match status" value="1"/>
</dbReference>
<dbReference type="InterPro" id="IPR030489">
    <property type="entry name" value="TR_Rrf2-type_CS"/>
</dbReference>
<dbReference type="FunCoup" id="Q3A9E4">
    <property type="interactions" value="34"/>
</dbReference>
<sequence>MEEEMNLTQATDYAFRAVLYLARKGNGEVVEAQEIAGRENIPLRFLLKILRQLGQAGIVKSYRGVGGGFSLAKDPEEITLLDVVEAVEGPVKINRCLIDPQYCTSQRGGRCAIHQELSLIQNDIIARLGTVSFKKILEREQNL</sequence>
<gene>
    <name evidence="1" type="ordered locus">CHY_2446</name>
</gene>
<dbReference type="Pfam" id="PF02082">
    <property type="entry name" value="Rrf2"/>
    <property type="match status" value="1"/>
</dbReference>
<keyword evidence="2" id="KW-1185">Reference proteome</keyword>
<reference evidence="1 2" key="1">
    <citation type="journal article" date="2005" name="PLoS Genet.">
        <title>Life in hot carbon monoxide: the complete genome sequence of Carboxydothermus hydrogenoformans Z-2901.</title>
        <authorList>
            <person name="Wu M."/>
            <person name="Ren Q."/>
            <person name="Durkin A.S."/>
            <person name="Daugherty S.C."/>
            <person name="Brinkac L.M."/>
            <person name="Dodson R.J."/>
            <person name="Madupu R."/>
            <person name="Sullivan S.A."/>
            <person name="Kolonay J.F."/>
            <person name="Haft D.H."/>
            <person name="Nelson W.C."/>
            <person name="Tallon L.J."/>
            <person name="Jones K.M."/>
            <person name="Ulrich L.E."/>
            <person name="Gonzalez J.M."/>
            <person name="Zhulin I.B."/>
            <person name="Robb F.T."/>
            <person name="Eisen J.A."/>
        </authorList>
    </citation>
    <scope>NUCLEOTIDE SEQUENCE [LARGE SCALE GENOMIC DNA]</scope>
    <source>
        <strain evidence="2">ATCC BAA-161 / DSM 6008 / Z-2901</strain>
    </source>
</reference>
<accession>Q3A9E4</accession>
<dbReference type="AlphaFoldDB" id="Q3A9E4"/>
<dbReference type="SUPFAM" id="SSF46785">
    <property type="entry name" value="Winged helix' DNA-binding domain"/>
    <property type="match status" value="1"/>
</dbReference>
<evidence type="ECO:0000313" key="2">
    <source>
        <dbReference type="Proteomes" id="UP000002706"/>
    </source>
</evidence>
<dbReference type="EMBL" id="CP000141">
    <property type="protein sequence ID" value="ABB14874.1"/>
    <property type="molecule type" value="Genomic_DNA"/>
</dbReference>
<dbReference type="PROSITE" id="PS51197">
    <property type="entry name" value="HTH_RRF2_2"/>
    <property type="match status" value="1"/>
</dbReference>
<dbReference type="PANTHER" id="PTHR33221:SF2">
    <property type="entry name" value="TRANSCRIPTIONAL REGULATOR"/>
    <property type="match status" value="1"/>
</dbReference>
<dbReference type="InterPro" id="IPR036388">
    <property type="entry name" value="WH-like_DNA-bd_sf"/>
</dbReference>
<dbReference type="GO" id="GO:0003700">
    <property type="term" value="F:DNA-binding transcription factor activity"/>
    <property type="evidence" value="ECO:0007669"/>
    <property type="project" value="TreeGrafter"/>
</dbReference>
<dbReference type="PANTHER" id="PTHR33221">
    <property type="entry name" value="WINGED HELIX-TURN-HELIX TRANSCRIPTIONAL REGULATOR, RRF2 FAMILY"/>
    <property type="match status" value="1"/>
</dbReference>
<dbReference type="GO" id="GO:0005829">
    <property type="term" value="C:cytosol"/>
    <property type="evidence" value="ECO:0007669"/>
    <property type="project" value="TreeGrafter"/>
</dbReference>
<organism evidence="1 2">
    <name type="scientific">Carboxydothermus hydrogenoformans (strain ATCC BAA-161 / DSM 6008 / Z-2901)</name>
    <dbReference type="NCBI Taxonomy" id="246194"/>
    <lineage>
        <taxon>Bacteria</taxon>
        <taxon>Bacillati</taxon>
        <taxon>Bacillota</taxon>
        <taxon>Clostridia</taxon>
        <taxon>Thermoanaerobacterales</taxon>
        <taxon>Thermoanaerobacteraceae</taxon>
        <taxon>Carboxydothermus</taxon>
    </lineage>
</organism>
<protein>
    <submittedName>
        <fullName evidence="1">Rrf2 family protein</fullName>
    </submittedName>
</protein>
<dbReference type="InterPro" id="IPR036390">
    <property type="entry name" value="WH_DNA-bd_sf"/>
</dbReference>
<dbReference type="NCBIfam" id="TIGR00738">
    <property type="entry name" value="rrf2_super"/>
    <property type="match status" value="1"/>
</dbReference>
<dbReference type="KEGG" id="chy:CHY_2446"/>
<dbReference type="InParanoid" id="Q3A9E4"/>
<dbReference type="InterPro" id="IPR000944">
    <property type="entry name" value="Tscrpt_reg_Rrf2"/>
</dbReference>
<dbReference type="Proteomes" id="UP000002706">
    <property type="component" value="Chromosome"/>
</dbReference>
<name>Q3A9E4_CARHZ</name>
<dbReference type="STRING" id="246194.CHY_2446"/>
<dbReference type="HOGENOM" id="CLU_107144_1_3_9"/>
<proteinExistence type="predicted"/>
<evidence type="ECO:0000313" key="1">
    <source>
        <dbReference type="EMBL" id="ABB14874.1"/>
    </source>
</evidence>
<dbReference type="Gene3D" id="1.10.10.10">
    <property type="entry name" value="Winged helix-like DNA-binding domain superfamily/Winged helix DNA-binding domain"/>
    <property type="match status" value="1"/>
</dbReference>
<dbReference type="eggNOG" id="COG1959">
    <property type="taxonomic scope" value="Bacteria"/>
</dbReference>